<protein>
    <submittedName>
        <fullName evidence="1">Uncharacterized protein</fullName>
    </submittedName>
</protein>
<dbReference type="RefSeq" id="WP_191835149.1">
    <property type="nucleotide sequence ID" value="NZ_JAANNT010000035.1"/>
</dbReference>
<organism evidence="1 2">
    <name type="scientific">Streptomyces odorifer</name>
    <dbReference type="NCBI Taxonomy" id="53450"/>
    <lineage>
        <taxon>Bacteria</taxon>
        <taxon>Bacillati</taxon>
        <taxon>Actinomycetota</taxon>
        <taxon>Actinomycetes</taxon>
        <taxon>Kitasatosporales</taxon>
        <taxon>Streptomycetaceae</taxon>
        <taxon>Streptomyces</taxon>
        <taxon>Streptomyces albidoflavus group</taxon>
    </lineage>
</organism>
<dbReference type="Proteomes" id="UP000540128">
    <property type="component" value="Unassembled WGS sequence"/>
</dbReference>
<keyword evidence="2" id="KW-1185">Reference proteome</keyword>
<name>A0A7Y6F506_9ACTN</name>
<reference evidence="1 2" key="1">
    <citation type="submission" date="2020-03" db="EMBL/GenBank/DDBJ databases">
        <title>Complete genome sequence of sixteen Streptomyces strains facilitates identification of candidate genes involved in plant growth-promotion in grain legumes and cereals.</title>
        <authorList>
            <person name="Gopalakrishnan S."/>
            <person name="Thakur V."/>
            <person name="Saxena R."/>
            <person name="Vadlamudi S."/>
            <person name="Purohit S."/>
            <person name="Kumar V."/>
            <person name="Rathore A."/>
            <person name="Chitikineni A."/>
            <person name="Varshney R.K."/>
        </authorList>
    </citation>
    <scope>NUCLEOTIDE SEQUENCE [LARGE SCALE GENOMIC DNA]</scope>
    <source>
        <strain evidence="1 2">KAI-180</strain>
    </source>
</reference>
<dbReference type="AlphaFoldDB" id="A0A7Y6F506"/>
<comment type="caution">
    <text evidence="1">The sequence shown here is derived from an EMBL/GenBank/DDBJ whole genome shotgun (WGS) entry which is preliminary data.</text>
</comment>
<evidence type="ECO:0000313" key="2">
    <source>
        <dbReference type="Proteomes" id="UP000540128"/>
    </source>
</evidence>
<sequence length="78" mass="8833">MDIPDSLIDLQRAADAEWARLAELTDNDEREAQRLVWFEAGARAQAAITEWAAAHNENRYKVEKAVREAVRHPESGSD</sequence>
<dbReference type="EMBL" id="JAANNT010000035">
    <property type="protein sequence ID" value="NUV31981.1"/>
    <property type="molecule type" value="Genomic_DNA"/>
</dbReference>
<proteinExistence type="predicted"/>
<evidence type="ECO:0000313" key="1">
    <source>
        <dbReference type="EMBL" id="NUV31981.1"/>
    </source>
</evidence>
<accession>A0A7Y6F506</accession>
<gene>
    <name evidence="1" type="ORF">G6W59_27450</name>
</gene>